<keyword evidence="2" id="KW-0812">Transmembrane</keyword>
<keyword evidence="4" id="KW-1185">Reference proteome</keyword>
<keyword evidence="2" id="KW-0472">Membrane</keyword>
<name>A0ABV0LXH9_9HYPH</name>
<dbReference type="EMBL" id="JBEAAL010000002">
    <property type="protein sequence ID" value="MEQ1404305.1"/>
    <property type="molecule type" value="Genomic_DNA"/>
</dbReference>
<feature type="compositionally biased region" description="Low complexity" evidence="1">
    <location>
        <begin position="551"/>
        <end position="584"/>
    </location>
</feature>
<sequence>MADFVAVIRRAVDGLANNTPEMRAKVYDKARGAVQRQLENMKPRPPEDMLLRQMEKLEAAITEVESEHTEALEPVDDAAAAPPVTEEAPVEQYGEEPGTERAAGEPAEELEEQASQPVAEHYEEEQPAEASEQAPEAYQAQPEPVEVEPAPVQQDESLEEPSPAGIQAERATEDAPVGEPPAFGEEEAVASASAEEEPAVPKYGDWRDDIPPEEPVSAPPAYDHSEPEQPEPVQASGTETPGSVVGQPEPVEDWGWQETSAPAPSHGAHVAAVWNDVPELVPTGPVEPIDRGVTAEAVDAHFHPQTHAAADTVRMPSVSDLPDIPPPRSETGSTASADPFADYLDQKPKTDVKSAESDPWGDLEELIGYNKDASSSTASPQSALHTEADADDLMPAPARPYRVTPVRKRNYAGIILAIIGLALVGAGGYAIWLNRDSLNDMVDGLIQSSLPGSQTAEQTPTPAPANPTPSETPATPAPAPQNNAENPSAPTTPAPADGSSAGTKFTQRLMPDGSELDDGPGDVGSLAQNAEGQSVAQLNSPPATPEPAATPPASNAPAPAGSAPAESAPNAAAPSANAPSANPADVPALSGEKIFLYEERIGQTAPTAIDGAVSWSLQREAGANGQQEPVIQGRVTVPGRGLSALVTLKRNTDSSLPASHLIEIVFAVPPDFEGGAIDSVQRIAMKQTEQDRGNALIAVPAKITDDFHMIALNDFPDARATNLELLRSRNWMDIPVAYRNGRRALFTLQKGQEGERVFNEAINEWNALGTATSGQ</sequence>
<keyword evidence="2" id="KW-1133">Transmembrane helix</keyword>
<dbReference type="Proteomes" id="UP001496627">
    <property type="component" value="Unassembled WGS sequence"/>
</dbReference>
<feature type="compositionally biased region" description="Low complexity" evidence="1">
    <location>
        <begin position="77"/>
        <end position="91"/>
    </location>
</feature>
<dbReference type="RefSeq" id="WP_348862371.1">
    <property type="nucleotide sequence ID" value="NZ_JBEAAL010000002.1"/>
</dbReference>
<evidence type="ECO:0000256" key="1">
    <source>
        <dbReference type="SAM" id="MobiDB-lite"/>
    </source>
</evidence>
<feature type="compositionally biased region" description="Low complexity" evidence="1">
    <location>
        <begin position="468"/>
        <end position="489"/>
    </location>
</feature>
<evidence type="ECO:0000256" key="2">
    <source>
        <dbReference type="SAM" id="Phobius"/>
    </source>
</evidence>
<proteinExistence type="predicted"/>
<comment type="caution">
    <text evidence="3">The sequence shown here is derived from an EMBL/GenBank/DDBJ whole genome shotgun (WGS) entry which is preliminary data.</text>
</comment>
<feature type="compositionally biased region" description="Basic and acidic residues" evidence="1">
    <location>
        <begin position="344"/>
        <end position="356"/>
    </location>
</feature>
<feature type="compositionally biased region" description="Polar residues" evidence="1">
    <location>
        <begin position="372"/>
        <end position="384"/>
    </location>
</feature>
<feature type="region of interest" description="Disordered" evidence="1">
    <location>
        <begin position="63"/>
        <end position="268"/>
    </location>
</feature>
<feature type="region of interest" description="Disordered" evidence="1">
    <location>
        <begin position="316"/>
        <end position="359"/>
    </location>
</feature>
<feature type="compositionally biased region" description="Acidic residues" evidence="1">
    <location>
        <begin position="184"/>
        <end position="198"/>
    </location>
</feature>
<feature type="compositionally biased region" description="Low complexity" evidence="1">
    <location>
        <begin position="128"/>
        <end position="154"/>
    </location>
</feature>
<gene>
    <name evidence="3" type="ORF">ABK249_05120</name>
</gene>
<evidence type="ECO:0000313" key="3">
    <source>
        <dbReference type="EMBL" id="MEQ1404305.1"/>
    </source>
</evidence>
<feature type="compositionally biased region" description="Polar residues" evidence="1">
    <location>
        <begin position="526"/>
        <end position="538"/>
    </location>
</feature>
<feature type="transmembrane region" description="Helical" evidence="2">
    <location>
        <begin position="411"/>
        <end position="432"/>
    </location>
</feature>
<accession>A0ABV0LXH9</accession>
<evidence type="ECO:0008006" key="5">
    <source>
        <dbReference type="Google" id="ProtNLM"/>
    </source>
</evidence>
<organism evidence="3 4">
    <name type="scientific">Neorhizobium phenanthreniclasticum</name>
    <dbReference type="NCBI Taxonomy" id="3157917"/>
    <lineage>
        <taxon>Bacteria</taxon>
        <taxon>Pseudomonadati</taxon>
        <taxon>Pseudomonadota</taxon>
        <taxon>Alphaproteobacteria</taxon>
        <taxon>Hyphomicrobiales</taxon>
        <taxon>Rhizobiaceae</taxon>
        <taxon>Rhizobium/Agrobacterium group</taxon>
        <taxon>Neorhizobium</taxon>
    </lineage>
</organism>
<evidence type="ECO:0000313" key="4">
    <source>
        <dbReference type="Proteomes" id="UP001496627"/>
    </source>
</evidence>
<feature type="region of interest" description="Disordered" evidence="1">
    <location>
        <begin position="450"/>
        <end position="584"/>
    </location>
</feature>
<feature type="region of interest" description="Disordered" evidence="1">
    <location>
        <begin position="372"/>
        <end position="398"/>
    </location>
</feature>
<protein>
    <recommendedName>
        <fullName evidence="5">Transcription regulator</fullName>
    </recommendedName>
</protein>
<reference evidence="3 4" key="1">
    <citation type="submission" date="2024-05" db="EMBL/GenBank/DDBJ databases">
        <title>Neorhizobium sp. Rsf11, a plant growth promoting and heavy metal resistant PAH-degrader.</title>
        <authorList>
            <person name="Golubev S.N."/>
            <person name="Muratova A.Y."/>
            <person name="Markelova M.I."/>
        </authorList>
    </citation>
    <scope>NUCLEOTIDE SEQUENCE [LARGE SCALE GENOMIC DNA]</scope>
    <source>
        <strain evidence="3 4">Rsf11</strain>
    </source>
</reference>